<dbReference type="EMBL" id="JACJHT010000037">
    <property type="protein sequence ID" value="MBA9043243.1"/>
    <property type="molecule type" value="Genomic_DNA"/>
</dbReference>
<protein>
    <submittedName>
        <fullName evidence="1">Uncharacterized protein</fullName>
    </submittedName>
</protein>
<gene>
    <name evidence="1" type="ORF">HNP21_006440</name>
</gene>
<dbReference type="AlphaFoldDB" id="A0A7W3NHW5"/>
<name>A0A7W3NHW5_PRIAR</name>
<accession>A0A7W3NHW5</accession>
<organism evidence="1 2">
    <name type="scientific">Priestia aryabhattai</name>
    <name type="common">Bacillus aryabhattai</name>
    <dbReference type="NCBI Taxonomy" id="412384"/>
    <lineage>
        <taxon>Bacteria</taxon>
        <taxon>Bacillati</taxon>
        <taxon>Bacillota</taxon>
        <taxon>Bacilli</taxon>
        <taxon>Bacillales</taxon>
        <taxon>Bacillaceae</taxon>
        <taxon>Priestia</taxon>
    </lineage>
</organism>
<sequence length="40" mass="4772">MDYTFFPVVISLVALTFAMQAQLENKKLRQQIRDLERKQT</sequence>
<reference evidence="1" key="1">
    <citation type="submission" date="2020-08" db="EMBL/GenBank/DDBJ databases">
        <title>Functional genomics of gut bacteria from endangered species of beetles.</title>
        <authorList>
            <person name="Carlos-Shanley C."/>
        </authorList>
    </citation>
    <scope>NUCLEOTIDE SEQUENCE [LARGE SCALE GENOMIC DNA]</scope>
    <source>
        <strain evidence="1">S00060</strain>
    </source>
</reference>
<proteinExistence type="predicted"/>
<dbReference type="Proteomes" id="UP000543174">
    <property type="component" value="Unassembled WGS sequence"/>
</dbReference>
<dbReference type="RefSeq" id="WP_259394397.1">
    <property type="nucleotide sequence ID" value="NZ_JACJHT010000037.1"/>
</dbReference>
<comment type="caution">
    <text evidence="1">The sequence shown here is derived from an EMBL/GenBank/DDBJ whole genome shotgun (WGS) entry which is preliminary data.</text>
</comment>
<evidence type="ECO:0000313" key="2">
    <source>
        <dbReference type="Proteomes" id="UP000543174"/>
    </source>
</evidence>
<keyword evidence="2" id="KW-1185">Reference proteome</keyword>
<evidence type="ECO:0000313" key="1">
    <source>
        <dbReference type="EMBL" id="MBA9043243.1"/>
    </source>
</evidence>